<sequence>MRKFFRRFFIFILILSAVAALVAIGAALFYTPSQKAKVEKEVKERLTRSLKTNIKTGEVNFDFTTNFPALTLTIHQVQIEGKPHRRIFANIDKLQFTLDFNEYINGRYTFKTMEIDGGQINFLVNNNGEDNYSFFDLAAQMSDSTVKFSVERIKLKNLKIAYQNVAQKEAYNFTVQNIASTVVAQPQFFDLDLSGKLTTLNFQANGYNYLKQEEVTLGNSKISFNRNKGRIDLHPLQITLRKSDFELKGYYDIKKRQADFINLEIAGTNKDLKALTVFMPAKVHNKLLDYKTKGNVDFKGSIKGNWSAKAFPHVEIDFGCRNIAIQSPNIEQVFQRFSFTGKFSNGRENNLNTSFLKVDRLKGSLKFERVKDLSNASIRDSLKSENLRGSFELRNFTNPYISLRLDAGLDLEAFTEFYPLDIFKKAEGLFGLKLYMEGLLDDLTKEKEADDVRITGAMELKNVNFTLSNNPLQFKDFSGDFEFNNNTTTIQSFAGQVGKSDFAINGLLKNLMPYLLLHNTETSTARIEGNLVARKFDVAELLQKASLGTSSENKVNPQAYTLHVPSDIAFNLKCKVDSIQFRPFVAHKFTCDLAMNDKVLKTSNIHLNVAGGTMNVLGIFNAQKDNFFTFDGRMQFNKVRANQLMAAFSNFSQNFIQSSNINGLLTADVEAGLVFNKHMEVNLPNVVADIDAKVTNGTLINFAPVKQPFNYINLRVDNLPFTEMRQVLQIRNETVFMPEVTIQSTVSPLSIIGSYTVDKGFNYKVKIPLANYQQRNIRIDPNSSVLIDKRKGSAIYYVTIKGGLNDLRGNYTKVPDKTNLEQNWSKEKRYFINLFNRTSLSGRALKIDTINQVYFDN</sequence>
<dbReference type="GO" id="GO:0005886">
    <property type="term" value="C:plasma membrane"/>
    <property type="evidence" value="ECO:0007669"/>
    <property type="project" value="TreeGrafter"/>
</dbReference>
<dbReference type="RefSeq" id="WP_002696594.1">
    <property type="nucleotide sequence ID" value="NZ_AAWS01000012.1"/>
</dbReference>
<accession>A1ZK36</accession>
<dbReference type="PANTHER" id="PTHR30441:SF8">
    <property type="entry name" value="DUF748 DOMAIN-CONTAINING PROTEIN"/>
    <property type="match status" value="1"/>
</dbReference>
<protein>
    <recommendedName>
        <fullName evidence="3">AsmA-like C-terminal domain-containing protein</fullName>
    </recommendedName>
</protein>
<evidence type="ECO:0000313" key="1">
    <source>
        <dbReference type="EMBL" id="EAY29062.1"/>
    </source>
</evidence>
<dbReference type="eggNOG" id="COG2982">
    <property type="taxonomic scope" value="Bacteria"/>
</dbReference>
<dbReference type="EMBL" id="AAWS01000012">
    <property type="protein sequence ID" value="EAY29062.1"/>
    <property type="molecule type" value="Genomic_DNA"/>
</dbReference>
<organism evidence="1 2">
    <name type="scientific">Microscilla marina ATCC 23134</name>
    <dbReference type="NCBI Taxonomy" id="313606"/>
    <lineage>
        <taxon>Bacteria</taxon>
        <taxon>Pseudomonadati</taxon>
        <taxon>Bacteroidota</taxon>
        <taxon>Cytophagia</taxon>
        <taxon>Cytophagales</taxon>
        <taxon>Microscillaceae</taxon>
        <taxon>Microscilla</taxon>
    </lineage>
</organism>
<gene>
    <name evidence="1" type="ORF">M23134_02253</name>
</gene>
<name>A1ZK36_MICM2</name>
<proteinExistence type="predicted"/>
<dbReference type="OrthoDB" id="1489065at2"/>
<reference evidence="1 2" key="1">
    <citation type="submission" date="2007-01" db="EMBL/GenBank/DDBJ databases">
        <authorList>
            <person name="Haygood M."/>
            <person name="Podell S."/>
            <person name="Anderson C."/>
            <person name="Hopkinson B."/>
            <person name="Roe K."/>
            <person name="Barbeau K."/>
            <person name="Gaasterland T."/>
            <person name="Ferriera S."/>
            <person name="Johnson J."/>
            <person name="Kravitz S."/>
            <person name="Beeson K."/>
            <person name="Sutton G."/>
            <person name="Rogers Y.-H."/>
            <person name="Friedman R."/>
            <person name="Frazier M."/>
            <person name="Venter J.C."/>
        </authorList>
    </citation>
    <scope>NUCLEOTIDE SEQUENCE [LARGE SCALE GENOMIC DNA]</scope>
    <source>
        <strain evidence="1 2">ATCC 23134</strain>
    </source>
</reference>
<dbReference type="Proteomes" id="UP000004095">
    <property type="component" value="Unassembled WGS sequence"/>
</dbReference>
<keyword evidence="2" id="KW-1185">Reference proteome</keyword>
<dbReference type="AlphaFoldDB" id="A1ZK36"/>
<dbReference type="PANTHER" id="PTHR30441">
    <property type="entry name" value="DUF748 DOMAIN-CONTAINING PROTEIN"/>
    <property type="match status" value="1"/>
</dbReference>
<dbReference type="InterPro" id="IPR052894">
    <property type="entry name" value="AsmA-related"/>
</dbReference>
<dbReference type="GO" id="GO:0090313">
    <property type="term" value="P:regulation of protein targeting to membrane"/>
    <property type="evidence" value="ECO:0007669"/>
    <property type="project" value="TreeGrafter"/>
</dbReference>
<evidence type="ECO:0000313" key="2">
    <source>
        <dbReference type="Proteomes" id="UP000004095"/>
    </source>
</evidence>
<evidence type="ECO:0008006" key="3">
    <source>
        <dbReference type="Google" id="ProtNLM"/>
    </source>
</evidence>
<comment type="caution">
    <text evidence="1">The sequence shown here is derived from an EMBL/GenBank/DDBJ whole genome shotgun (WGS) entry which is preliminary data.</text>
</comment>